<keyword evidence="5" id="KW-1185">Reference proteome</keyword>
<gene>
    <name evidence="4" type="ORF">CHM34_14025</name>
</gene>
<dbReference type="AlphaFoldDB" id="A0A235B483"/>
<dbReference type="SUPFAM" id="SSF52283">
    <property type="entry name" value="Formate/glycerate dehydrogenase catalytic domain-like"/>
    <property type="match status" value="1"/>
</dbReference>
<evidence type="ECO:0000256" key="2">
    <source>
        <dbReference type="ARBA" id="ARBA00023027"/>
    </source>
</evidence>
<accession>A0A235B483</accession>
<dbReference type="CDD" id="cd05300">
    <property type="entry name" value="2-Hacid_dh_1"/>
    <property type="match status" value="1"/>
</dbReference>
<evidence type="ECO:0000313" key="4">
    <source>
        <dbReference type="EMBL" id="OYD07041.1"/>
    </source>
</evidence>
<dbReference type="GO" id="GO:0051287">
    <property type="term" value="F:NAD binding"/>
    <property type="evidence" value="ECO:0007669"/>
    <property type="project" value="InterPro"/>
</dbReference>
<sequence length="317" mass="35662">MTHVISSAKMSEKHKKRLRERIPGARFSFFDRMEEALSEASSAEVLITYGEDLNEERLRRFSRLRWIQVISAGVERLPFAGLQERGIRVTNAKGIHETPMAEYALAVMLQVTRRVHELYVQQMHKNWSRDIRVGELAGKTVGIVGAGAVGRGIAERLRPFRVRILGLNSRGTPVSPFDEIFSGEALPHLLSRSDFVIVTVPLTPQTRGMIGETELERMKPGAWLINMARGAVVDESALEAALREKKIGGAVLDVFNREPLPPDHPFWTSDQVILTPHLSGRSPLYMTRAMDLFHRNLDVYLTGRGNMINPVSLEKGY</sequence>
<name>A0A235B483_9BACL</name>
<proteinExistence type="predicted"/>
<reference evidence="4 5" key="1">
    <citation type="submission" date="2017-07" db="EMBL/GenBank/DDBJ databases">
        <title>The genome sequence of Paludifilum halophilum highlights mechanisms for microbial adaptation to high salt environemnts.</title>
        <authorList>
            <person name="Belbahri L."/>
        </authorList>
    </citation>
    <scope>NUCLEOTIDE SEQUENCE [LARGE SCALE GENOMIC DNA]</scope>
    <source>
        <strain evidence="4 5">DSM 102817</strain>
    </source>
</reference>
<dbReference type="InterPro" id="IPR006140">
    <property type="entry name" value="D-isomer_DH_NAD-bd"/>
</dbReference>
<keyword evidence="1" id="KW-0560">Oxidoreductase</keyword>
<dbReference type="SUPFAM" id="SSF51735">
    <property type="entry name" value="NAD(P)-binding Rossmann-fold domains"/>
    <property type="match status" value="1"/>
</dbReference>
<dbReference type="Pfam" id="PF02826">
    <property type="entry name" value="2-Hacid_dh_C"/>
    <property type="match status" value="1"/>
</dbReference>
<dbReference type="InterPro" id="IPR029753">
    <property type="entry name" value="D-isomer_DH_CS"/>
</dbReference>
<evidence type="ECO:0000259" key="3">
    <source>
        <dbReference type="Pfam" id="PF02826"/>
    </source>
</evidence>
<dbReference type="OrthoDB" id="9805416at2"/>
<organism evidence="4 5">
    <name type="scientific">Paludifilum halophilum</name>
    <dbReference type="NCBI Taxonomy" id="1642702"/>
    <lineage>
        <taxon>Bacteria</taxon>
        <taxon>Bacillati</taxon>
        <taxon>Bacillota</taxon>
        <taxon>Bacilli</taxon>
        <taxon>Bacillales</taxon>
        <taxon>Thermoactinomycetaceae</taxon>
        <taxon>Paludifilum</taxon>
    </lineage>
</organism>
<dbReference type="InterPro" id="IPR036291">
    <property type="entry name" value="NAD(P)-bd_dom_sf"/>
</dbReference>
<dbReference type="RefSeq" id="WP_094265238.1">
    <property type="nucleotide sequence ID" value="NZ_NOWF01000008.1"/>
</dbReference>
<evidence type="ECO:0000313" key="5">
    <source>
        <dbReference type="Proteomes" id="UP000215459"/>
    </source>
</evidence>
<keyword evidence="2" id="KW-0520">NAD</keyword>
<evidence type="ECO:0000256" key="1">
    <source>
        <dbReference type="ARBA" id="ARBA00023002"/>
    </source>
</evidence>
<dbReference type="GO" id="GO:0016616">
    <property type="term" value="F:oxidoreductase activity, acting on the CH-OH group of donors, NAD or NADP as acceptor"/>
    <property type="evidence" value="ECO:0007669"/>
    <property type="project" value="InterPro"/>
</dbReference>
<dbReference type="EMBL" id="NOWF01000008">
    <property type="protein sequence ID" value="OYD07041.1"/>
    <property type="molecule type" value="Genomic_DNA"/>
</dbReference>
<dbReference type="Gene3D" id="3.40.50.720">
    <property type="entry name" value="NAD(P)-binding Rossmann-like Domain"/>
    <property type="match status" value="2"/>
</dbReference>
<dbReference type="Proteomes" id="UP000215459">
    <property type="component" value="Unassembled WGS sequence"/>
</dbReference>
<protein>
    <submittedName>
        <fullName evidence="4">Hydroxyacid dehydrogenase</fullName>
    </submittedName>
</protein>
<dbReference type="PANTHER" id="PTHR43333:SF1">
    <property type="entry name" value="D-ISOMER SPECIFIC 2-HYDROXYACID DEHYDROGENASE NAD-BINDING DOMAIN-CONTAINING PROTEIN"/>
    <property type="match status" value="1"/>
</dbReference>
<comment type="caution">
    <text evidence="4">The sequence shown here is derived from an EMBL/GenBank/DDBJ whole genome shotgun (WGS) entry which is preliminary data.</text>
</comment>
<dbReference type="PROSITE" id="PS00671">
    <property type="entry name" value="D_2_HYDROXYACID_DH_3"/>
    <property type="match status" value="1"/>
</dbReference>
<dbReference type="PANTHER" id="PTHR43333">
    <property type="entry name" value="2-HACID_DH_C DOMAIN-CONTAINING PROTEIN"/>
    <property type="match status" value="1"/>
</dbReference>
<feature type="domain" description="D-isomer specific 2-hydroxyacid dehydrogenase NAD-binding" evidence="3">
    <location>
        <begin position="105"/>
        <end position="279"/>
    </location>
</feature>